<protein>
    <submittedName>
        <fullName evidence="2">Uncharacterized protein</fullName>
    </submittedName>
</protein>
<sequence>MTLKVITKKNKWEVFRYHNNLKIGHKMKNKSNMHDNTSRNYSCNIENLPDSTESEDKSNRPRGPVL</sequence>
<comment type="caution">
    <text evidence="2">The sequence shown here is derived from an EMBL/GenBank/DDBJ whole genome shotgun (WGS) entry which is preliminary data.</text>
</comment>
<evidence type="ECO:0000313" key="2">
    <source>
        <dbReference type="EMBL" id="KAG5571171.1"/>
    </source>
</evidence>
<proteinExistence type="predicted"/>
<name>A0A9J5W6D1_SOLCO</name>
<feature type="region of interest" description="Disordered" evidence="1">
    <location>
        <begin position="26"/>
        <end position="66"/>
    </location>
</feature>
<organism evidence="2 3">
    <name type="scientific">Solanum commersonii</name>
    <name type="common">Commerson's wild potato</name>
    <name type="synonym">Commerson's nightshade</name>
    <dbReference type="NCBI Taxonomy" id="4109"/>
    <lineage>
        <taxon>Eukaryota</taxon>
        <taxon>Viridiplantae</taxon>
        <taxon>Streptophyta</taxon>
        <taxon>Embryophyta</taxon>
        <taxon>Tracheophyta</taxon>
        <taxon>Spermatophyta</taxon>
        <taxon>Magnoliopsida</taxon>
        <taxon>eudicotyledons</taxon>
        <taxon>Gunneridae</taxon>
        <taxon>Pentapetalae</taxon>
        <taxon>asterids</taxon>
        <taxon>lamiids</taxon>
        <taxon>Solanales</taxon>
        <taxon>Solanaceae</taxon>
        <taxon>Solanoideae</taxon>
        <taxon>Solaneae</taxon>
        <taxon>Solanum</taxon>
    </lineage>
</organism>
<gene>
    <name evidence="2" type="ORF">H5410_060937</name>
</gene>
<reference evidence="2 3" key="1">
    <citation type="submission" date="2020-09" db="EMBL/GenBank/DDBJ databases">
        <title>De no assembly of potato wild relative species, Solanum commersonii.</title>
        <authorList>
            <person name="Cho K."/>
        </authorList>
    </citation>
    <scope>NUCLEOTIDE SEQUENCE [LARGE SCALE GENOMIC DNA]</scope>
    <source>
        <strain evidence="2">LZ3.2</strain>
        <tissue evidence="2">Leaf</tissue>
    </source>
</reference>
<evidence type="ECO:0000313" key="3">
    <source>
        <dbReference type="Proteomes" id="UP000824120"/>
    </source>
</evidence>
<dbReference type="EMBL" id="JACXVP010000012">
    <property type="protein sequence ID" value="KAG5571171.1"/>
    <property type="molecule type" value="Genomic_DNA"/>
</dbReference>
<feature type="compositionally biased region" description="Polar residues" evidence="1">
    <location>
        <begin position="38"/>
        <end position="51"/>
    </location>
</feature>
<accession>A0A9J5W6D1</accession>
<evidence type="ECO:0000256" key="1">
    <source>
        <dbReference type="SAM" id="MobiDB-lite"/>
    </source>
</evidence>
<dbReference type="AlphaFoldDB" id="A0A9J5W6D1"/>
<dbReference type="Proteomes" id="UP000824120">
    <property type="component" value="Chromosome 12"/>
</dbReference>
<keyword evidence="3" id="KW-1185">Reference proteome</keyword>